<name>A0A1F5S8V5_9BACT</name>
<reference evidence="1 2" key="1">
    <citation type="journal article" date="2016" name="Nat. Commun.">
        <title>Thousands of microbial genomes shed light on interconnected biogeochemical processes in an aquifer system.</title>
        <authorList>
            <person name="Anantharaman K."/>
            <person name="Brown C.T."/>
            <person name="Hug L.A."/>
            <person name="Sharon I."/>
            <person name="Castelle C.J."/>
            <person name="Probst A.J."/>
            <person name="Thomas B.C."/>
            <person name="Singh A."/>
            <person name="Wilkins M.J."/>
            <person name="Karaoz U."/>
            <person name="Brodie E.L."/>
            <person name="Williams K.H."/>
            <person name="Hubbard S.S."/>
            <person name="Banfield J.F."/>
        </authorList>
    </citation>
    <scope>NUCLEOTIDE SEQUENCE [LARGE SCALE GENOMIC DNA]</scope>
</reference>
<accession>A0A1F5S8V5</accession>
<proteinExistence type="predicted"/>
<protein>
    <submittedName>
        <fullName evidence="1">Uncharacterized protein</fullName>
    </submittedName>
</protein>
<evidence type="ECO:0000313" key="2">
    <source>
        <dbReference type="Proteomes" id="UP000178323"/>
    </source>
</evidence>
<comment type="caution">
    <text evidence="1">The sequence shown here is derived from an EMBL/GenBank/DDBJ whole genome shotgun (WGS) entry which is preliminary data.</text>
</comment>
<sequence length="128" mass="14673">MLILFAVLFVVIFFEPWKLLMRKGKTLSQDKLFPPQDFNYDFDLEGSGAVHISSSIPIRNYKTFLREKDEEERCNCGKNLKVKTVTFSLNGSGRTIHRPVQYCPHCDIPPALEYATLICTINGQLVFV</sequence>
<dbReference type="AlphaFoldDB" id="A0A1F5S8V5"/>
<gene>
    <name evidence="1" type="ORF">A2Y83_00580</name>
</gene>
<dbReference type="EMBL" id="MFFS01000005">
    <property type="protein sequence ID" value="OGF22992.1"/>
    <property type="molecule type" value="Genomic_DNA"/>
</dbReference>
<organism evidence="1 2">
    <name type="scientific">Candidatus Falkowbacteria bacterium RBG_13_39_14</name>
    <dbReference type="NCBI Taxonomy" id="1797985"/>
    <lineage>
        <taxon>Bacteria</taxon>
        <taxon>Candidatus Falkowiibacteriota</taxon>
    </lineage>
</organism>
<evidence type="ECO:0000313" key="1">
    <source>
        <dbReference type="EMBL" id="OGF22992.1"/>
    </source>
</evidence>
<dbReference type="Proteomes" id="UP000178323">
    <property type="component" value="Unassembled WGS sequence"/>
</dbReference>